<feature type="modified residue" description="N6-carboxylysine" evidence="6">
    <location>
        <position position="54"/>
    </location>
</feature>
<dbReference type="OrthoDB" id="9762883at2"/>
<evidence type="ECO:0000256" key="6">
    <source>
        <dbReference type="PIRSR" id="PIRSR602137-50"/>
    </source>
</evidence>
<proteinExistence type="inferred from homology"/>
<dbReference type="GO" id="GO:0008800">
    <property type="term" value="F:beta-lactamase activity"/>
    <property type="evidence" value="ECO:0007669"/>
    <property type="project" value="UniProtKB-UniRule"/>
</dbReference>
<dbReference type="AlphaFoldDB" id="A0A4R7C962"/>
<dbReference type="SUPFAM" id="SSF56601">
    <property type="entry name" value="beta-lactamase/transpeptidase-like"/>
    <property type="match status" value="1"/>
</dbReference>
<evidence type="ECO:0000259" key="9">
    <source>
        <dbReference type="Pfam" id="PF00905"/>
    </source>
</evidence>
<organism evidence="10 11">
    <name type="scientific">Enterovirga rhinocerotis</name>
    <dbReference type="NCBI Taxonomy" id="1339210"/>
    <lineage>
        <taxon>Bacteria</taxon>
        <taxon>Pseudomonadati</taxon>
        <taxon>Pseudomonadota</taxon>
        <taxon>Alphaproteobacteria</taxon>
        <taxon>Hyphomicrobiales</taxon>
        <taxon>Methylobacteriaceae</taxon>
        <taxon>Enterovirga</taxon>
    </lineage>
</organism>
<dbReference type="EC" id="3.5.2.6" evidence="2 7"/>
<dbReference type="InterPro" id="IPR012338">
    <property type="entry name" value="Beta-lactam/transpept-like"/>
</dbReference>
<evidence type="ECO:0000256" key="4">
    <source>
        <dbReference type="ARBA" id="ARBA00022801"/>
    </source>
</evidence>
<sequence>MRHLAVLLVLLASAFAAPAQEPACSLVVDAATGAVVERQGLACAERVTPASTFKVPLALIGFEEGILQDSHAPVWTPQRGDETLLPSWKGPVDPTIWERDSVVWYSQELTRRLGMKRFQGAVDRLAYGNRDLSGQPGRDDGLTHAWLSSSLAISPEEQIAFLRKLLSDPSDAAAKTLAIMPDFGSAPGWTLRGKTGSGFARRPDGSLDRVRQIGWFVGIAERGAKRLVFARLIRDEVKTEGYGGPRARDAMLAHLKDLLARL</sequence>
<dbReference type="GO" id="GO:0046677">
    <property type="term" value="P:response to antibiotic"/>
    <property type="evidence" value="ECO:0007669"/>
    <property type="project" value="UniProtKB-UniRule"/>
</dbReference>
<gene>
    <name evidence="10" type="ORF">EV668_1134</name>
</gene>
<dbReference type="GO" id="GO:0008658">
    <property type="term" value="F:penicillin binding"/>
    <property type="evidence" value="ECO:0007669"/>
    <property type="project" value="InterPro"/>
</dbReference>
<dbReference type="EMBL" id="SNZR01000011">
    <property type="protein sequence ID" value="TDR93865.1"/>
    <property type="molecule type" value="Genomic_DNA"/>
</dbReference>
<dbReference type="Proteomes" id="UP000295122">
    <property type="component" value="Unassembled WGS sequence"/>
</dbReference>
<dbReference type="GO" id="GO:0017001">
    <property type="term" value="P:antibiotic catabolic process"/>
    <property type="evidence" value="ECO:0007669"/>
    <property type="project" value="InterPro"/>
</dbReference>
<dbReference type="RefSeq" id="WP_133768828.1">
    <property type="nucleotide sequence ID" value="NZ_SNZR01000011.1"/>
</dbReference>
<reference evidence="10 11" key="1">
    <citation type="submission" date="2019-03" db="EMBL/GenBank/DDBJ databases">
        <title>Genomic Encyclopedia of Type Strains, Phase IV (KMG-IV): sequencing the most valuable type-strain genomes for metagenomic binning, comparative biology and taxonomic classification.</title>
        <authorList>
            <person name="Goeker M."/>
        </authorList>
    </citation>
    <scope>NUCLEOTIDE SEQUENCE [LARGE SCALE GENOMIC DNA]</scope>
    <source>
        <strain evidence="10 11">DSM 25903</strain>
    </source>
</reference>
<feature type="signal peptide" evidence="8">
    <location>
        <begin position="1"/>
        <end position="19"/>
    </location>
</feature>
<comment type="caution">
    <text evidence="10">The sequence shown here is derived from an EMBL/GenBank/DDBJ whole genome shotgun (WGS) entry which is preliminary data.</text>
</comment>
<evidence type="ECO:0000256" key="2">
    <source>
        <dbReference type="ARBA" id="ARBA00012865"/>
    </source>
</evidence>
<name>A0A4R7C962_9HYPH</name>
<dbReference type="PROSITE" id="PS00337">
    <property type="entry name" value="BETA_LACTAMASE_D"/>
    <property type="match status" value="1"/>
</dbReference>
<accession>A0A4R7C962</accession>
<evidence type="ECO:0000256" key="8">
    <source>
        <dbReference type="SAM" id="SignalP"/>
    </source>
</evidence>
<evidence type="ECO:0000256" key="7">
    <source>
        <dbReference type="RuleBase" id="RU361140"/>
    </source>
</evidence>
<evidence type="ECO:0000256" key="1">
    <source>
        <dbReference type="ARBA" id="ARBA00007898"/>
    </source>
</evidence>
<dbReference type="Gene3D" id="3.40.710.10">
    <property type="entry name" value="DD-peptidase/beta-lactamase superfamily"/>
    <property type="match status" value="1"/>
</dbReference>
<feature type="domain" description="Penicillin-binding protein transpeptidase" evidence="9">
    <location>
        <begin position="29"/>
        <end position="244"/>
    </location>
</feature>
<feature type="active site" description="Acyl-ester intermediate" evidence="6">
    <location>
        <position position="51"/>
    </location>
</feature>
<evidence type="ECO:0000256" key="3">
    <source>
        <dbReference type="ARBA" id="ARBA00022729"/>
    </source>
</evidence>
<dbReference type="NCBIfam" id="NF000270">
    <property type="entry name" value="bla_class_D_alt"/>
    <property type="match status" value="1"/>
</dbReference>
<keyword evidence="4 7" id="KW-0378">Hydrolase</keyword>
<dbReference type="InterPro" id="IPR001460">
    <property type="entry name" value="PCN-bd_Tpept"/>
</dbReference>
<keyword evidence="3 8" id="KW-0732">Signal</keyword>
<comment type="similarity">
    <text evidence="1 7">Belongs to the class-D beta-lactamase family.</text>
</comment>
<keyword evidence="11" id="KW-1185">Reference proteome</keyword>
<protein>
    <recommendedName>
        <fullName evidence="2 7">Beta-lactamase</fullName>
        <ecNumber evidence="2 7">3.5.2.6</ecNumber>
    </recommendedName>
</protein>
<evidence type="ECO:0000313" key="11">
    <source>
        <dbReference type="Proteomes" id="UP000295122"/>
    </source>
</evidence>
<dbReference type="InterPro" id="IPR002137">
    <property type="entry name" value="Beta-lactam_class-D_AS"/>
</dbReference>
<feature type="chain" id="PRO_5020290972" description="Beta-lactamase" evidence="8">
    <location>
        <begin position="20"/>
        <end position="262"/>
    </location>
</feature>
<evidence type="ECO:0000313" key="10">
    <source>
        <dbReference type="EMBL" id="TDR93865.1"/>
    </source>
</evidence>
<keyword evidence="5 7" id="KW-0046">Antibiotic resistance</keyword>
<evidence type="ECO:0000256" key="5">
    <source>
        <dbReference type="ARBA" id="ARBA00023251"/>
    </source>
</evidence>
<dbReference type="Pfam" id="PF00905">
    <property type="entry name" value="Transpeptidase"/>
    <property type="match status" value="1"/>
</dbReference>
<comment type="catalytic activity">
    <reaction evidence="7">
        <text>a beta-lactam + H2O = a substituted beta-amino acid</text>
        <dbReference type="Rhea" id="RHEA:20401"/>
        <dbReference type="ChEBI" id="CHEBI:15377"/>
        <dbReference type="ChEBI" id="CHEBI:35627"/>
        <dbReference type="ChEBI" id="CHEBI:140347"/>
        <dbReference type="EC" id="3.5.2.6"/>
    </reaction>
</comment>